<evidence type="ECO:0000313" key="1">
    <source>
        <dbReference type="EMBL" id="KAE9049312.1"/>
    </source>
</evidence>
<gene>
    <name evidence="1" type="ORF">PR001_g3434</name>
    <name evidence="2" type="ORF">PR003_g3343</name>
</gene>
<dbReference type="Proteomes" id="UP000429607">
    <property type="component" value="Unassembled WGS sequence"/>
</dbReference>
<organism evidence="1 3">
    <name type="scientific">Phytophthora rubi</name>
    <dbReference type="NCBI Taxonomy" id="129364"/>
    <lineage>
        <taxon>Eukaryota</taxon>
        <taxon>Sar</taxon>
        <taxon>Stramenopiles</taxon>
        <taxon>Oomycota</taxon>
        <taxon>Peronosporomycetes</taxon>
        <taxon>Peronosporales</taxon>
        <taxon>Peronosporaceae</taxon>
        <taxon>Phytophthora</taxon>
    </lineage>
</organism>
<keyword evidence="4" id="KW-1185">Reference proteome</keyword>
<dbReference type="PANTHER" id="PTHR34415">
    <property type="entry name" value="INTEGRASE CATALYTIC DOMAIN-CONTAINING PROTEIN"/>
    <property type="match status" value="1"/>
</dbReference>
<dbReference type="PANTHER" id="PTHR34415:SF1">
    <property type="entry name" value="INTEGRASE CATALYTIC DOMAIN-CONTAINING PROTEIN"/>
    <property type="match status" value="1"/>
</dbReference>
<dbReference type="AlphaFoldDB" id="A0A6A3P276"/>
<name>A0A6A3P276_9STRA</name>
<reference evidence="1 3" key="1">
    <citation type="submission" date="2018-09" db="EMBL/GenBank/DDBJ databases">
        <title>Genomic investigation of the strawberry pathogen Phytophthora fragariae indicates pathogenicity is determined by transcriptional variation in three key races.</title>
        <authorList>
            <person name="Adams T.M."/>
            <person name="Armitage A.D."/>
            <person name="Sobczyk M.K."/>
            <person name="Bates H.J."/>
            <person name="Dunwell J.M."/>
            <person name="Nellist C.F."/>
            <person name="Harrison R.J."/>
        </authorList>
    </citation>
    <scope>NUCLEOTIDE SEQUENCE [LARGE SCALE GENOMIC DNA]</scope>
    <source>
        <strain evidence="1 3">SCRP249</strain>
        <strain evidence="2 4">SCRP333</strain>
    </source>
</reference>
<dbReference type="EMBL" id="QXFV01000129">
    <property type="protein sequence ID" value="KAE9049312.1"/>
    <property type="molecule type" value="Genomic_DNA"/>
</dbReference>
<evidence type="ECO:0000313" key="2">
    <source>
        <dbReference type="EMBL" id="KAE9354450.1"/>
    </source>
</evidence>
<proteinExistence type="predicted"/>
<dbReference type="EMBL" id="QXFT01000116">
    <property type="protein sequence ID" value="KAE9354450.1"/>
    <property type="molecule type" value="Genomic_DNA"/>
</dbReference>
<accession>A0A6A3P276</accession>
<protein>
    <submittedName>
        <fullName evidence="1">Uncharacterized protein</fullName>
    </submittedName>
</protein>
<sequence length="272" mass="30671">MTTLAVLMKTDTVLRHRDYGLREQFNYFLPIVGQVCRVAWCKCYGVSTATVTRYRSRINDGAFSVKAHGNKLNQNASAVDLRWLVSWFKSFAASVGEFVPVRVRRQKTQGGVIQLYYSDAEYTLLPATFTCAKLYEEMHNYVELGLCVREPRPTTFRQYLTRLCPNIRIRSPRSNVCDVCSIYWPRMQSGTTTAETEAFGAHTTEARRMREEYKTDMASADDGHAVIIIDFSQNLTLPSVSSAPDRKLTIYADNCGGGGKPRTASSYGCCSR</sequence>
<comment type="caution">
    <text evidence="1">The sequence shown here is derived from an EMBL/GenBank/DDBJ whole genome shotgun (WGS) entry which is preliminary data.</text>
</comment>
<evidence type="ECO:0000313" key="3">
    <source>
        <dbReference type="Proteomes" id="UP000429607"/>
    </source>
</evidence>
<evidence type="ECO:0000313" key="4">
    <source>
        <dbReference type="Proteomes" id="UP000434957"/>
    </source>
</evidence>
<dbReference type="Proteomes" id="UP000434957">
    <property type="component" value="Unassembled WGS sequence"/>
</dbReference>